<gene>
    <name evidence="6" type="ORF">PVAND_000879</name>
</gene>
<dbReference type="GO" id="GO:0016020">
    <property type="term" value="C:membrane"/>
    <property type="evidence" value="ECO:0007669"/>
    <property type="project" value="UniProtKB-SubCell"/>
</dbReference>
<dbReference type="InterPro" id="IPR050271">
    <property type="entry name" value="UDP-glycosyltransferase"/>
</dbReference>
<keyword evidence="7" id="KW-1185">Reference proteome</keyword>
<proteinExistence type="inferred from homology"/>
<dbReference type="Proteomes" id="UP001107558">
    <property type="component" value="Chromosome 3"/>
</dbReference>
<comment type="similarity">
    <text evidence="1 4">Belongs to the UDP-glycosyltransferase family.</text>
</comment>
<organism evidence="6 7">
    <name type="scientific">Polypedilum vanderplanki</name>
    <name type="common">Sleeping chironomid midge</name>
    <dbReference type="NCBI Taxonomy" id="319348"/>
    <lineage>
        <taxon>Eukaryota</taxon>
        <taxon>Metazoa</taxon>
        <taxon>Ecdysozoa</taxon>
        <taxon>Arthropoda</taxon>
        <taxon>Hexapoda</taxon>
        <taxon>Insecta</taxon>
        <taxon>Pterygota</taxon>
        <taxon>Neoptera</taxon>
        <taxon>Endopterygota</taxon>
        <taxon>Diptera</taxon>
        <taxon>Nematocera</taxon>
        <taxon>Chironomoidea</taxon>
        <taxon>Chironomidae</taxon>
        <taxon>Chironominae</taxon>
        <taxon>Polypedilum</taxon>
        <taxon>Polypedilum</taxon>
    </lineage>
</organism>
<dbReference type="PANTHER" id="PTHR48043">
    <property type="entry name" value="EG:EG0003.4 PROTEIN-RELATED"/>
    <property type="match status" value="1"/>
</dbReference>
<comment type="caution">
    <text evidence="6">The sequence shown here is derived from an EMBL/GenBank/DDBJ whole genome shotgun (WGS) entry which is preliminary data.</text>
</comment>
<dbReference type="PANTHER" id="PTHR48043:SF159">
    <property type="entry name" value="EG:EG0003.4 PROTEIN-RELATED"/>
    <property type="match status" value="1"/>
</dbReference>
<dbReference type="InterPro" id="IPR035595">
    <property type="entry name" value="UDP_glycos_trans_CS"/>
</dbReference>
<dbReference type="GO" id="GO:0015020">
    <property type="term" value="F:glucuronosyltransferase activity"/>
    <property type="evidence" value="ECO:0007669"/>
    <property type="project" value="UniProtKB-EC"/>
</dbReference>
<evidence type="ECO:0000256" key="2">
    <source>
        <dbReference type="ARBA" id="ARBA00022676"/>
    </source>
</evidence>
<comment type="catalytic activity">
    <reaction evidence="5">
        <text>glucuronate acceptor + UDP-alpha-D-glucuronate = acceptor beta-D-glucuronoside + UDP + H(+)</text>
        <dbReference type="Rhea" id="RHEA:21032"/>
        <dbReference type="ChEBI" id="CHEBI:15378"/>
        <dbReference type="ChEBI" id="CHEBI:58052"/>
        <dbReference type="ChEBI" id="CHEBI:58223"/>
        <dbReference type="ChEBI" id="CHEBI:132367"/>
        <dbReference type="ChEBI" id="CHEBI:132368"/>
        <dbReference type="EC" id="2.4.1.17"/>
    </reaction>
</comment>
<dbReference type="EC" id="2.4.1.17" evidence="5"/>
<accession>A0A9J6BLV8</accession>
<dbReference type="SUPFAM" id="SSF53756">
    <property type="entry name" value="UDP-Glycosyltransferase/glycogen phosphorylase"/>
    <property type="match status" value="1"/>
</dbReference>
<comment type="subcellular location">
    <subcellularLocation>
        <location evidence="5">Membrane</location>
        <topology evidence="5">Single-pass membrane protein</topology>
    </subcellularLocation>
</comment>
<evidence type="ECO:0000313" key="7">
    <source>
        <dbReference type="Proteomes" id="UP001107558"/>
    </source>
</evidence>
<reference evidence="6" key="1">
    <citation type="submission" date="2021-03" db="EMBL/GenBank/DDBJ databases">
        <title>Chromosome level genome of the anhydrobiotic midge Polypedilum vanderplanki.</title>
        <authorList>
            <person name="Yoshida Y."/>
            <person name="Kikawada T."/>
            <person name="Gusev O."/>
        </authorList>
    </citation>
    <scope>NUCLEOTIDE SEQUENCE</scope>
    <source>
        <strain evidence="6">NIAS01</strain>
        <tissue evidence="6">Whole body or cell culture</tissue>
    </source>
</reference>
<sequence length="93" mass="10553">MTHYQNKPDNVMISSWLPQRDILAHPNVKAYICHGGLLGTTEAVYEGVPVLGIPIFGDQKTNHGLKQLLVAMDCKFISKMFLKKQLVLPWKNY</sequence>
<keyword evidence="3 4" id="KW-0808">Transferase</keyword>
<keyword evidence="2 4" id="KW-0328">Glycosyltransferase</keyword>
<evidence type="ECO:0000256" key="1">
    <source>
        <dbReference type="ARBA" id="ARBA00009995"/>
    </source>
</evidence>
<dbReference type="Gene3D" id="3.40.50.2000">
    <property type="entry name" value="Glycogen Phosphorylase B"/>
    <property type="match status" value="1"/>
</dbReference>
<evidence type="ECO:0000256" key="5">
    <source>
        <dbReference type="RuleBase" id="RU362059"/>
    </source>
</evidence>
<dbReference type="PROSITE" id="PS00375">
    <property type="entry name" value="UDPGT"/>
    <property type="match status" value="1"/>
</dbReference>
<dbReference type="OrthoDB" id="5835829at2759"/>
<dbReference type="Pfam" id="PF00201">
    <property type="entry name" value="UDPGT"/>
    <property type="match status" value="1"/>
</dbReference>
<protein>
    <recommendedName>
        <fullName evidence="5">UDP-glucuronosyltransferase</fullName>
        <ecNumber evidence="5">2.4.1.17</ecNumber>
    </recommendedName>
</protein>
<evidence type="ECO:0000256" key="4">
    <source>
        <dbReference type="RuleBase" id="RU003718"/>
    </source>
</evidence>
<evidence type="ECO:0000313" key="6">
    <source>
        <dbReference type="EMBL" id="KAG5670631.1"/>
    </source>
</evidence>
<dbReference type="AlphaFoldDB" id="A0A9J6BLV8"/>
<name>A0A9J6BLV8_POLVA</name>
<dbReference type="EMBL" id="JADBJN010000003">
    <property type="protein sequence ID" value="KAG5670631.1"/>
    <property type="molecule type" value="Genomic_DNA"/>
</dbReference>
<dbReference type="InterPro" id="IPR002213">
    <property type="entry name" value="UDP_glucos_trans"/>
</dbReference>
<evidence type="ECO:0000256" key="3">
    <source>
        <dbReference type="ARBA" id="ARBA00022679"/>
    </source>
</evidence>